<dbReference type="Proteomes" id="UP000009173">
    <property type="component" value="Chromosome"/>
</dbReference>
<evidence type="ECO:0000256" key="4">
    <source>
        <dbReference type="ARBA" id="ARBA00022737"/>
    </source>
</evidence>
<feature type="domain" description="4Fe-4S ferredoxin-type" evidence="8">
    <location>
        <begin position="303"/>
        <end position="333"/>
    </location>
</feature>
<keyword evidence="4" id="KW-0677">Repeat</keyword>
<keyword evidence="5" id="KW-0249">Electron transport</keyword>
<dbReference type="InterPro" id="IPR017896">
    <property type="entry name" value="4Fe4S_Fe-S-bd"/>
</dbReference>
<accession>A0A0H3A5T4</accession>
<evidence type="ECO:0000256" key="5">
    <source>
        <dbReference type="ARBA" id="ARBA00022982"/>
    </source>
</evidence>
<dbReference type="Pfam" id="PF02589">
    <property type="entry name" value="LUD_dom"/>
    <property type="match status" value="1"/>
</dbReference>
<evidence type="ECO:0000313" key="9">
    <source>
        <dbReference type="EMBL" id="ABM27363.1"/>
    </source>
</evidence>
<dbReference type="RefSeq" id="WP_011791552.1">
    <property type="nucleotide sequence ID" value="NC_008751.1"/>
</dbReference>
<dbReference type="PANTHER" id="PTHR47153:SF2">
    <property type="entry name" value="LACTATE UTILIZATION PROTEIN B"/>
    <property type="match status" value="1"/>
</dbReference>
<dbReference type="GO" id="GO:0046872">
    <property type="term" value="F:metal ion binding"/>
    <property type="evidence" value="ECO:0007669"/>
    <property type="project" value="UniProtKB-KW"/>
</dbReference>
<dbReference type="Pfam" id="PF13183">
    <property type="entry name" value="Fer4_8"/>
    <property type="match status" value="1"/>
</dbReference>
<dbReference type="NCBIfam" id="NF045670">
    <property type="entry name" value="quin_L_LdhH"/>
    <property type="match status" value="1"/>
</dbReference>
<evidence type="ECO:0000259" key="8">
    <source>
        <dbReference type="PROSITE" id="PS51379"/>
    </source>
</evidence>
<dbReference type="EMBL" id="CP000527">
    <property type="protein sequence ID" value="ABM27363.1"/>
    <property type="molecule type" value="Genomic_DNA"/>
</dbReference>
<evidence type="ECO:0000256" key="1">
    <source>
        <dbReference type="ARBA" id="ARBA00022448"/>
    </source>
</evidence>
<keyword evidence="1" id="KW-0813">Transport</keyword>
<evidence type="ECO:0000256" key="3">
    <source>
        <dbReference type="ARBA" id="ARBA00022723"/>
    </source>
</evidence>
<keyword evidence="7" id="KW-0411">Iron-sulfur</keyword>
<evidence type="ECO:0000313" key="10">
    <source>
        <dbReference type="Proteomes" id="UP000009173"/>
    </source>
</evidence>
<evidence type="ECO:0000256" key="6">
    <source>
        <dbReference type="ARBA" id="ARBA00023004"/>
    </source>
</evidence>
<dbReference type="InterPro" id="IPR003741">
    <property type="entry name" value="LUD_dom"/>
</dbReference>
<dbReference type="SUPFAM" id="SSF100950">
    <property type="entry name" value="NagB/RpiA/CoA transferase-like"/>
    <property type="match status" value="1"/>
</dbReference>
<dbReference type="InterPro" id="IPR004017">
    <property type="entry name" value="Cys_rich_dom"/>
</dbReference>
<dbReference type="GO" id="GO:0051539">
    <property type="term" value="F:4 iron, 4 sulfur cluster binding"/>
    <property type="evidence" value="ECO:0007669"/>
    <property type="project" value="UniProtKB-KW"/>
</dbReference>
<organism evidence="9 10">
    <name type="scientific">Nitratidesulfovibrio vulgaris (strain DP4)</name>
    <name type="common">Desulfovibrio vulgaris</name>
    <dbReference type="NCBI Taxonomy" id="391774"/>
    <lineage>
        <taxon>Bacteria</taxon>
        <taxon>Pseudomonadati</taxon>
        <taxon>Thermodesulfobacteriota</taxon>
        <taxon>Desulfovibrionia</taxon>
        <taxon>Desulfovibrionales</taxon>
        <taxon>Desulfovibrionaceae</taxon>
        <taxon>Nitratidesulfovibrio</taxon>
    </lineage>
</organism>
<dbReference type="KEGG" id="dvl:Dvul_0340"/>
<keyword evidence="2" id="KW-0004">4Fe-4S</keyword>
<dbReference type="PROSITE" id="PS00198">
    <property type="entry name" value="4FE4S_FER_1"/>
    <property type="match status" value="1"/>
</dbReference>
<dbReference type="HOGENOM" id="CLU_023081_5_0_7"/>
<sequence>MQNSKTLKEYRKELQESLDNEFLRNAMDKFAVAYRASRANAFKDIDEKAIIAEVADAKDHAAKNMDALYAQFKAEAEKRGVKVHLARTAAEANEIIARIARDNNCKKAIKSKSMTAEETHLNHRLEEDNVEVIETDLGEWIIQMRHEGPSHMVMPAIHLSRYQVADLFSEVTKQKQEVDIQRLVKVARRELRTHFATADMGISGANFAVAETGTIGLVTNEGNARLVTTLPRVHVALAGLDKLVPTLHDALRSLKVLPRNATGQAITSYVTWIGGANECEACVDGRKEMHIVFLDNGRRALAEDPLFSQVLRCVRCGACANVCPVYRLVGGHKMGHIYIGAIGLILTYFFHGRDKARNLVQNCINCESCKHICAGGIDLPRLIKEIRARLNEEEGMPVETTLMGKMLKNRKLFHTLLRFAKWAQKPVTGGTPYIRHLPQIFAKDHGFKALPAIADKPFRDEWETVRPRIANPKLRIALFSGCVQDFVYPEQMKAAVKVIASQNVDIDFPMDQSCCGLPVQMMGEREATIEVARQNVMAFDAARYDYIVTLCASCASHLKETYPKLLTGHPEMTTRVRQFSSKIIDFSSFVHDVLGMKSDAFKGGSNEKVAYHSSCHLCRGLGVVEQPRNLIAASGATYCKAEEEDVCCGFGGTFSAKFPELSAELLRKKLDNVEATGAGRLVADCPGCIMQLRGGMEKRGGKVKVGHVAELLAENLK</sequence>
<dbReference type="GO" id="GO:0006089">
    <property type="term" value="P:lactate metabolic process"/>
    <property type="evidence" value="ECO:0007669"/>
    <property type="project" value="InterPro"/>
</dbReference>
<dbReference type="PANTHER" id="PTHR47153">
    <property type="entry name" value="LACTATE UTILIZATION PROTEIN B"/>
    <property type="match status" value="1"/>
</dbReference>
<dbReference type="InterPro" id="IPR024185">
    <property type="entry name" value="FTHF_cligase-like_sf"/>
</dbReference>
<dbReference type="InterPro" id="IPR037171">
    <property type="entry name" value="NagB/RpiA_transferase-like"/>
</dbReference>
<dbReference type="SUPFAM" id="SSF46548">
    <property type="entry name" value="alpha-helical ferredoxin"/>
    <property type="match status" value="1"/>
</dbReference>
<dbReference type="Gene3D" id="1.10.1060.10">
    <property type="entry name" value="Alpha-helical ferredoxin"/>
    <property type="match status" value="1"/>
</dbReference>
<dbReference type="InterPro" id="IPR004452">
    <property type="entry name" value="LutB/LldF"/>
</dbReference>
<dbReference type="InterPro" id="IPR009051">
    <property type="entry name" value="Helical_ferredxn"/>
</dbReference>
<proteinExistence type="predicted"/>
<dbReference type="InterPro" id="IPR017900">
    <property type="entry name" value="4Fe4S_Fe_S_CS"/>
</dbReference>
<keyword evidence="6" id="KW-0408">Iron</keyword>
<dbReference type="PROSITE" id="PS51379">
    <property type="entry name" value="4FE4S_FER_2"/>
    <property type="match status" value="1"/>
</dbReference>
<dbReference type="AlphaFoldDB" id="A0A0H3A5T4"/>
<dbReference type="GO" id="GO:0016491">
    <property type="term" value="F:oxidoreductase activity"/>
    <property type="evidence" value="ECO:0007669"/>
    <property type="project" value="UniProtKB-ARBA"/>
</dbReference>
<dbReference type="InterPro" id="IPR054704">
    <property type="entry name" value="Quin_L_LdhH-like"/>
</dbReference>
<gene>
    <name evidence="9" type="ordered locus">Dvul_0340</name>
</gene>
<protein>
    <recommendedName>
        <fullName evidence="8">4Fe-4S ferredoxin-type domain-containing protein</fullName>
    </recommendedName>
</protein>
<name>A0A0H3A5T4_NITV4</name>
<dbReference type="Gene3D" id="3.40.50.10420">
    <property type="entry name" value="NagB/RpiA/CoA transferase-like"/>
    <property type="match status" value="1"/>
</dbReference>
<evidence type="ECO:0000256" key="7">
    <source>
        <dbReference type="ARBA" id="ARBA00023014"/>
    </source>
</evidence>
<reference evidence="10" key="1">
    <citation type="journal article" date="2009" name="Environ. Microbiol.">
        <title>Contribution of mobile genetic elements to Desulfovibrio vulgaris genome plasticity.</title>
        <authorList>
            <person name="Walker C.B."/>
            <person name="Stolyar S."/>
            <person name="Chivian D."/>
            <person name="Pinel N."/>
            <person name="Gabster J.A."/>
            <person name="Dehal P.S."/>
            <person name="He Z."/>
            <person name="Yang Z.K."/>
            <person name="Yen H.C."/>
            <person name="Zhou J."/>
            <person name="Wall J.D."/>
            <person name="Hazen T.C."/>
            <person name="Arkin A.P."/>
            <person name="Stahl D.A."/>
        </authorList>
    </citation>
    <scope>NUCLEOTIDE SEQUENCE [LARGE SCALE GENOMIC DNA]</scope>
    <source>
        <strain evidence="10">DP4</strain>
    </source>
</reference>
<keyword evidence="3" id="KW-0479">Metal-binding</keyword>
<dbReference type="Pfam" id="PF02754">
    <property type="entry name" value="CCG"/>
    <property type="match status" value="2"/>
</dbReference>
<evidence type="ECO:0000256" key="2">
    <source>
        <dbReference type="ARBA" id="ARBA00022485"/>
    </source>
</evidence>